<gene>
    <name evidence="3" type="ORF">MENT_LOCUS27601</name>
</gene>
<dbReference type="EMBL" id="CAJEWN010000263">
    <property type="protein sequence ID" value="CAD2175848.1"/>
    <property type="molecule type" value="Genomic_DNA"/>
</dbReference>
<dbReference type="OrthoDB" id="5905410at2759"/>
<name>A0A6V7VN41_MELEN</name>
<organism evidence="3 4">
    <name type="scientific">Meloidogyne enterolobii</name>
    <name type="common">Root-knot nematode worm</name>
    <name type="synonym">Meloidogyne mayaguensis</name>
    <dbReference type="NCBI Taxonomy" id="390850"/>
    <lineage>
        <taxon>Eukaryota</taxon>
        <taxon>Metazoa</taxon>
        <taxon>Ecdysozoa</taxon>
        <taxon>Nematoda</taxon>
        <taxon>Chromadorea</taxon>
        <taxon>Rhabditida</taxon>
        <taxon>Tylenchina</taxon>
        <taxon>Tylenchomorpha</taxon>
        <taxon>Tylenchoidea</taxon>
        <taxon>Meloidogynidae</taxon>
        <taxon>Meloidogyninae</taxon>
        <taxon>Meloidogyne</taxon>
    </lineage>
</organism>
<dbReference type="PROSITE" id="PS51304">
    <property type="entry name" value="GALECTIN"/>
    <property type="match status" value="1"/>
</dbReference>
<evidence type="ECO:0000256" key="1">
    <source>
        <dbReference type="ARBA" id="ARBA00022734"/>
    </source>
</evidence>
<dbReference type="InterPro" id="IPR001079">
    <property type="entry name" value="Galectin_CRD"/>
</dbReference>
<sequence>MIRTENKNQTPNNSPVFVTTILLSITKQKYEINETLKFYIKFGRMQDTFTRVILDNDTLKSKQVFLGNDNNLLKEYLSKVDKGAYLHKYAGLWALGLDLLPTPAERHLHLFVHGGCACSINVWFKTPTIPESLKPEVTPRLETGYKVCSAKYTDNTIYELGNLKDEEKIIKISIWASNNGSSGAIAFFNSADIFLEINFRGREIIFYSYMHEKIPKPISKFIDSNLFDYGASIDLTIRISNYYVWILFESNVFVKFIKKLWPEDWWNRKFLNESELKMSIGGDFILAAPLFIKVIDEQNLDYYNEMFDVIQMPYSQKIRETTSDETFFRFHLKINNKATKFSIKLFNGLEENPYIGTTVYSFEVSDNLINVAIKTGDCSNYYSECIKEKGYMNDECYIFKCKKFAPRIFEKGKIFELLLHVISTIRLEYINNEPYFKHTSVINAFIDNKFMEKFTIENDFQIWTINRILLDGDIQLLYHVYYYGKQQKVPVLLYRRESNELKINGTIVCFEALVSAGSEMEYNPSSFTVRLIHDPQLVNNLDVDLVMEIMFYFDPDENTGNDKRNFTFSRSHIVIESYSSKNGIRQNREYYKNPIGAGMPIVVLIIASGSQYIININGGDNIYYQHKEFPHWSTNRVENLNYKVTHFEFNFEFIFLQASHRI</sequence>
<proteinExistence type="predicted"/>
<protein>
    <recommendedName>
        <fullName evidence="2">Galectin domain-containing protein</fullName>
    </recommendedName>
</protein>
<dbReference type="AlphaFoldDB" id="A0A6V7VN41"/>
<evidence type="ECO:0000313" key="3">
    <source>
        <dbReference type="EMBL" id="CAD2175848.1"/>
    </source>
</evidence>
<dbReference type="GO" id="GO:0030246">
    <property type="term" value="F:carbohydrate binding"/>
    <property type="evidence" value="ECO:0007669"/>
    <property type="project" value="UniProtKB-KW"/>
</dbReference>
<dbReference type="Gene3D" id="2.60.120.200">
    <property type="match status" value="1"/>
</dbReference>
<comment type="caution">
    <text evidence="3">The sequence shown here is derived from an EMBL/GenBank/DDBJ whole genome shotgun (WGS) entry which is preliminary data.</text>
</comment>
<evidence type="ECO:0000313" key="4">
    <source>
        <dbReference type="Proteomes" id="UP000580250"/>
    </source>
</evidence>
<evidence type="ECO:0000259" key="2">
    <source>
        <dbReference type="PROSITE" id="PS51304"/>
    </source>
</evidence>
<keyword evidence="1" id="KW-0430">Lectin</keyword>
<accession>A0A6V7VN41</accession>
<feature type="domain" description="Galectin" evidence="2">
    <location>
        <begin position="494"/>
        <end position="650"/>
    </location>
</feature>
<reference evidence="3 4" key="1">
    <citation type="submission" date="2020-08" db="EMBL/GenBank/DDBJ databases">
        <authorList>
            <person name="Koutsovoulos G."/>
            <person name="Danchin GJ E."/>
        </authorList>
    </citation>
    <scope>NUCLEOTIDE SEQUENCE [LARGE SCALE GENOMIC DNA]</scope>
</reference>
<dbReference type="Proteomes" id="UP000580250">
    <property type="component" value="Unassembled WGS sequence"/>
</dbReference>